<keyword evidence="1" id="KW-0732">Signal</keyword>
<dbReference type="Gene3D" id="2.60.40.690">
    <property type="entry name" value="Alpha-macroglobulin, receptor-binding domain"/>
    <property type="match status" value="1"/>
</dbReference>
<evidence type="ECO:0000259" key="3">
    <source>
        <dbReference type="SMART" id="SM01361"/>
    </source>
</evidence>
<dbReference type="InterPro" id="IPR009048">
    <property type="entry name" value="A-macroglobulin_rcpt-bd"/>
</dbReference>
<dbReference type="PANTHER" id="PTHR11412:SF136">
    <property type="entry name" value="CD109 ANTIGEN"/>
    <property type="match status" value="1"/>
</dbReference>
<dbReference type="InterPro" id="IPR036595">
    <property type="entry name" value="A-macroglobulin_rcpt-bd_sf"/>
</dbReference>
<dbReference type="Pfam" id="PF07677">
    <property type="entry name" value="A2M_recep"/>
    <property type="match status" value="1"/>
</dbReference>
<feature type="domain" description="Alpha-macroglobulin receptor-binding" evidence="3">
    <location>
        <begin position="271"/>
        <end position="356"/>
    </location>
</feature>
<dbReference type="InterPro" id="IPR011626">
    <property type="entry name" value="Alpha-macroglobulin_TED"/>
</dbReference>
<keyword evidence="2" id="KW-0882">Thioester bond</keyword>
<evidence type="ECO:0000256" key="1">
    <source>
        <dbReference type="ARBA" id="ARBA00022729"/>
    </source>
</evidence>
<dbReference type="InterPro" id="IPR050473">
    <property type="entry name" value="A2M/Complement_sys"/>
</dbReference>
<protein>
    <submittedName>
        <fullName evidence="4">Putative CD109 antigen-like protein</fullName>
    </submittedName>
</protein>
<dbReference type="EMBL" id="GELH01000117">
    <property type="protein sequence ID" value="JAS04155.1"/>
    <property type="molecule type" value="Transcribed_RNA"/>
</dbReference>
<dbReference type="Gene3D" id="1.50.10.20">
    <property type="match status" value="1"/>
</dbReference>
<dbReference type="PANTHER" id="PTHR11412">
    <property type="entry name" value="MACROGLOBULIN / COMPLEMENT"/>
    <property type="match status" value="1"/>
</dbReference>
<dbReference type="AlphaFoldDB" id="A0A194ALA9"/>
<evidence type="ECO:0000256" key="2">
    <source>
        <dbReference type="ARBA" id="ARBA00022966"/>
    </source>
</evidence>
<dbReference type="InterPro" id="IPR008930">
    <property type="entry name" value="Terpenoid_cyclase/PrenylTrfase"/>
</dbReference>
<reference evidence="4" key="1">
    <citation type="submission" date="2016-03" db="EMBL/GenBank/DDBJ databases">
        <authorList>
            <person name="Ploux O."/>
        </authorList>
    </citation>
    <scope>NUCLEOTIDE SEQUENCE</scope>
    <source>
        <tissue evidence="4">Mantle</tissue>
    </source>
</reference>
<dbReference type="Pfam" id="PF07678">
    <property type="entry name" value="TED_complement"/>
    <property type="match status" value="1"/>
</dbReference>
<evidence type="ECO:0000313" key="4">
    <source>
        <dbReference type="EMBL" id="JAS04154.1"/>
    </source>
</evidence>
<organism evidence="4">
    <name type="scientific">Pinctada fucata</name>
    <name type="common">Akoya pearl oyster</name>
    <name type="synonym">Pinctada imbricata fucata</name>
    <dbReference type="NCBI Taxonomy" id="50426"/>
    <lineage>
        <taxon>Eukaryota</taxon>
        <taxon>Metazoa</taxon>
        <taxon>Spiralia</taxon>
        <taxon>Lophotrochozoa</taxon>
        <taxon>Mollusca</taxon>
        <taxon>Bivalvia</taxon>
        <taxon>Autobranchia</taxon>
        <taxon>Pteriomorphia</taxon>
        <taxon>Pterioida</taxon>
        <taxon>Pterioidea</taxon>
        <taxon>Pteriidae</taxon>
        <taxon>Pinctada</taxon>
    </lineage>
</organism>
<dbReference type="SMART" id="SM01361">
    <property type="entry name" value="A2M_recep"/>
    <property type="match status" value="1"/>
</dbReference>
<dbReference type="GO" id="GO:0005615">
    <property type="term" value="C:extracellular space"/>
    <property type="evidence" value="ECO:0007669"/>
    <property type="project" value="InterPro"/>
</dbReference>
<proteinExistence type="predicted"/>
<dbReference type="EMBL" id="GELH01000118">
    <property type="protein sequence ID" value="JAS04154.1"/>
    <property type="molecule type" value="Transcribed_RNA"/>
</dbReference>
<dbReference type="SUPFAM" id="SSF48239">
    <property type="entry name" value="Terpenoid cyclases/Protein prenyltransferases"/>
    <property type="match status" value="1"/>
</dbReference>
<dbReference type="SUPFAM" id="SSF49410">
    <property type="entry name" value="Alpha-macroglobulin receptor domain"/>
    <property type="match status" value="1"/>
</dbReference>
<accession>A0A194ALA9</accession>
<name>A0A194ALA9_PINFU</name>
<sequence length="383" mass="42091">MTSYVLLTLLENHDIDGFKEQVKHAKNKAVNYIVANMNALRGNQHGLALASYALAKAGRKDKASELYQLLVAESINKDGMMYWKKGCRGRCKRAIRRWQSPNPRASPIDIETASYALLYLSENNMVEDAMRVTKWLTSQRNPTGGFTTSQDTVVSLEALSKISTLLKTGGNEATDMDITIKADIDPPHKVKINNANRQLVRKIEFPNTTESVQVAASGVGIGIVDVVVSYSVYTKDLEPAFDITTTIDAATQTFNTISVKVCVSRKEAADNRMVVVEVGVPNGFKGDHDRTRGTVKGLQHVESDFDGVNFYFGSIGVADTCFWMTAGRVDKVTQSQAIPVFAYDYYEPENQGMGNYTSGKLKEMTSLCDECIGCSICDVTVVG</sequence>